<dbReference type="Pfam" id="PF21760">
    <property type="entry name" value="SecD_1st"/>
    <property type="match status" value="1"/>
</dbReference>
<dbReference type="AlphaFoldDB" id="A0A3C1KA82"/>
<feature type="non-terminal residue" evidence="11">
    <location>
        <position position="190"/>
    </location>
</feature>
<dbReference type="PANTHER" id="PTHR30081:SF8">
    <property type="entry name" value="PROTEIN TRANSLOCASE SUBUNIT SECF"/>
    <property type="match status" value="1"/>
</dbReference>
<feature type="domain" description="Protein translocase subunit SecDF P1" evidence="10">
    <location>
        <begin position="71"/>
        <end position="127"/>
    </location>
</feature>
<accession>A0A3C1KA82</accession>
<reference evidence="11 12" key="1">
    <citation type="journal article" date="2018" name="Nat. Biotechnol.">
        <title>A standardized bacterial taxonomy based on genome phylogeny substantially revises the tree of life.</title>
        <authorList>
            <person name="Parks D.H."/>
            <person name="Chuvochina M."/>
            <person name="Waite D.W."/>
            <person name="Rinke C."/>
            <person name="Skarshewski A."/>
            <person name="Chaumeil P.A."/>
            <person name="Hugenholtz P."/>
        </authorList>
    </citation>
    <scope>NUCLEOTIDE SEQUENCE [LARGE SCALE GENOMIC DNA]</scope>
    <source>
        <strain evidence="11">UBA9152</strain>
    </source>
</reference>
<evidence type="ECO:0000256" key="9">
    <source>
        <dbReference type="SAM" id="Phobius"/>
    </source>
</evidence>
<dbReference type="InterPro" id="IPR048631">
    <property type="entry name" value="SecD_1st"/>
</dbReference>
<keyword evidence="5 9" id="KW-1133">Transmembrane helix</keyword>
<comment type="caution">
    <text evidence="11">The sequence shown here is derived from an EMBL/GenBank/DDBJ whole genome shotgun (WGS) entry which is preliminary data.</text>
</comment>
<evidence type="ECO:0000256" key="4">
    <source>
        <dbReference type="ARBA" id="ARBA00022927"/>
    </source>
</evidence>
<evidence type="ECO:0000256" key="7">
    <source>
        <dbReference type="ARBA" id="ARBA00023136"/>
    </source>
</evidence>
<dbReference type="GO" id="GO:0005886">
    <property type="term" value="C:plasma membrane"/>
    <property type="evidence" value="ECO:0007669"/>
    <property type="project" value="TreeGrafter"/>
</dbReference>
<keyword evidence="2" id="KW-1003">Cell membrane</keyword>
<evidence type="ECO:0000256" key="1">
    <source>
        <dbReference type="ARBA" id="ARBA00022448"/>
    </source>
</evidence>
<keyword evidence="3 9" id="KW-0812">Transmembrane</keyword>
<dbReference type="EMBL" id="DMNG01000051">
    <property type="protein sequence ID" value="HAN23565.1"/>
    <property type="molecule type" value="Genomic_DNA"/>
</dbReference>
<evidence type="ECO:0000313" key="11">
    <source>
        <dbReference type="EMBL" id="HAN23565.1"/>
    </source>
</evidence>
<name>A0A3C1KA82_9MICO</name>
<organism evidence="11 12">
    <name type="scientific">Microbacterium ginsengisoli</name>
    <dbReference type="NCBI Taxonomy" id="400772"/>
    <lineage>
        <taxon>Bacteria</taxon>
        <taxon>Bacillati</taxon>
        <taxon>Actinomycetota</taxon>
        <taxon>Actinomycetes</taxon>
        <taxon>Micrococcales</taxon>
        <taxon>Microbacteriaceae</taxon>
        <taxon>Microbacterium</taxon>
    </lineage>
</organism>
<keyword evidence="7 9" id="KW-0472">Membrane</keyword>
<gene>
    <name evidence="11" type="ORF">DCP95_03215</name>
</gene>
<evidence type="ECO:0000256" key="8">
    <source>
        <dbReference type="SAM" id="MobiDB-lite"/>
    </source>
</evidence>
<keyword evidence="4" id="KW-0653">Protein transport</keyword>
<dbReference type="Proteomes" id="UP000257479">
    <property type="component" value="Unassembled WGS sequence"/>
</dbReference>
<dbReference type="PANTHER" id="PTHR30081">
    <property type="entry name" value="PROTEIN-EXPORT MEMBRANE PROTEIN SEC"/>
    <property type="match status" value="1"/>
</dbReference>
<keyword evidence="1" id="KW-0813">Transport</keyword>
<proteinExistence type="predicted"/>
<evidence type="ECO:0000313" key="12">
    <source>
        <dbReference type="Proteomes" id="UP000257479"/>
    </source>
</evidence>
<dbReference type="InterPro" id="IPR022813">
    <property type="entry name" value="SecD/SecF_arch_bac"/>
</dbReference>
<dbReference type="GO" id="GO:0015031">
    <property type="term" value="P:protein transport"/>
    <property type="evidence" value="ECO:0007669"/>
    <property type="project" value="UniProtKB-KW"/>
</dbReference>
<evidence type="ECO:0000256" key="6">
    <source>
        <dbReference type="ARBA" id="ARBA00023010"/>
    </source>
</evidence>
<dbReference type="Gene3D" id="3.30.70.3220">
    <property type="match status" value="1"/>
</dbReference>
<evidence type="ECO:0000256" key="2">
    <source>
        <dbReference type="ARBA" id="ARBA00022475"/>
    </source>
</evidence>
<sequence>MATSTPVKHAWRALIGLLAVIAVLFGINALGVYVFQKSSWAPQLALDLQGGTQIILQAQTVDGAAPTDTQMNQAVSIIRQRIDASGVSEASVSTEGGRNIVVQIPGTAREQTRQRIEASAQLQLRAVLYTSADVTGSFTGQDGNQTPYPTPAPTLQSTPTASPTSGSDTSWITPALQAEYQAYNCSATTN</sequence>
<protein>
    <submittedName>
        <fullName evidence="11">Protein translocase subunit SecD</fullName>
    </submittedName>
</protein>
<evidence type="ECO:0000259" key="10">
    <source>
        <dbReference type="Pfam" id="PF21760"/>
    </source>
</evidence>
<evidence type="ECO:0000256" key="3">
    <source>
        <dbReference type="ARBA" id="ARBA00022692"/>
    </source>
</evidence>
<feature type="transmembrane region" description="Helical" evidence="9">
    <location>
        <begin position="13"/>
        <end position="35"/>
    </location>
</feature>
<keyword evidence="6" id="KW-0811">Translocation</keyword>
<evidence type="ECO:0000256" key="5">
    <source>
        <dbReference type="ARBA" id="ARBA00022989"/>
    </source>
</evidence>
<feature type="region of interest" description="Disordered" evidence="8">
    <location>
        <begin position="138"/>
        <end position="170"/>
    </location>
</feature>